<evidence type="ECO:0000313" key="1">
    <source>
        <dbReference type="EMBL" id="GAA3280315.1"/>
    </source>
</evidence>
<accession>A0ABP6R8A5</accession>
<reference evidence="2" key="1">
    <citation type="journal article" date="2019" name="Int. J. Syst. Evol. Microbiol.">
        <title>The Global Catalogue of Microorganisms (GCM) 10K type strain sequencing project: providing services to taxonomists for standard genome sequencing and annotation.</title>
        <authorList>
            <consortium name="The Broad Institute Genomics Platform"/>
            <consortium name="The Broad Institute Genome Sequencing Center for Infectious Disease"/>
            <person name="Wu L."/>
            <person name="Ma J."/>
        </authorList>
    </citation>
    <scope>NUCLEOTIDE SEQUENCE [LARGE SCALE GENOMIC DNA]</scope>
    <source>
        <strain evidence="2">JCM 11483</strain>
    </source>
</reference>
<sequence>MGDIEQPEMLMDPEFVVPNSEMFESQKFWLRLAEASQDYASRIGISTYSYLEQLMAGPVPSVIPDGDFWSIVGSLAVRPATKCDRAVEPCRELLQTEYLPHWGDAGNASRLLHDLSRLKAGPRVALRTVPECWNPSDHECDACRDLDIWKISTRVGTSEDKDSVAALRREAYLERAPHSFSGLEEDSSYLFPRLEFSDEAWTNVDSLVGDPRDNLKNLVKHLGILNDSAPEIWRSVTGAHERKAYLGAHGVEASPESPKVRANSRSMRQRKFRFGEDEVVCEWHTKLRPNANRIYFLVDGDRVKIGKIIIHL</sequence>
<name>A0ABP6R8A5_9MICC</name>
<gene>
    <name evidence="1" type="ORF">GCM10020260_04410</name>
</gene>
<dbReference type="Proteomes" id="UP001501736">
    <property type="component" value="Unassembled WGS sequence"/>
</dbReference>
<comment type="caution">
    <text evidence="1">The sequence shown here is derived from an EMBL/GenBank/DDBJ whole genome shotgun (WGS) entry which is preliminary data.</text>
</comment>
<evidence type="ECO:0000313" key="2">
    <source>
        <dbReference type="Proteomes" id="UP001501736"/>
    </source>
</evidence>
<keyword evidence="2" id="KW-1185">Reference proteome</keyword>
<dbReference type="EMBL" id="BAAAYG010000002">
    <property type="protein sequence ID" value="GAA3280315.1"/>
    <property type="molecule type" value="Genomic_DNA"/>
</dbReference>
<dbReference type="RefSeq" id="WP_344717686.1">
    <property type="nucleotide sequence ID" value="NZ_BAAAYG010000002.1"/>
</dbReference>
<organism evidence="1 2">
    <name type="scientific">Nesterenkonia halobia</name>
    <dbReference type="NCBI Taxonomy" id="37922"/>
    <lineage>
        <taxon>Bacteria</taxon>
        <taxon>Bacillati</taxon>
        <taxon>Actinomycetota</taxon>
        <taxon>Actinomycetes</taxon>
        <taxon>Micrococcales</taxon>
        <taxon>Micrococcaceae</taxon>
        <taxon>Nesterenkonia</taxon>
    </lineage>
</organism>
<protein>
    <submittedName>
        <fullName evidence="1">Uncharacterized protein</fullName>
    </submittedName>
</protein>
<proteinExistence type="predicted"/>